<evidence type="ECO:0000256" key="1">
    <source>
        <dbReference type="SAM" id="Phobius"/>
    </source>
</evidence>
<dbReference type="Proteomes" id="UP001369958">
    <property type="component" value="Chromosome"/>
</dbReference>
<dbReference type="InterPro" id="IPR022584">
    <property type="entry name" value="DUF2937"/>
</dbReference>
<organism evidence="2 3">
    <name type="scientific">Pelagibacterium nitratireducens</name>
    <dbReference type="NCBI Taxonomy" id="1046114"/>
    <lineage>
        <taxon>Bacteria</taxon>
        <taxon>Pseudomonadati</taxon>
        <taxon>Pseudomonadota</taxon>
        <taxon>Alphaproteobacteria</taxon>
        <taxon>Hyphomicrobiales</taxon>
        <taxon>Devosiaceae</taxon>
        <taxon>Pelagibacterium</taxon>
    </lineage>
</organism>
<accession>A0ABZ2I1M4</accession>
<evidence type="ECO:0000313" key="3">
    <source>
        <dbReference type="Proteomes" id="UP001369958"/>
    </source>
</evidence>
<feature type="transmembrane region" description="Helical" evidence="1">
    <location>
        <begin position="135"/>
        <end position="158"/>
    </location>
</feature>
<keyword evidence="3" id="KW-1185">Reference proteome</keyword>
<dbReference type="Pfam" id="PF11157">
    <property type="entry name" value="DUF2937"/>
    <property type="match status" value="1"/>
</dbReference>
<reference evidence="2 3" key="1">
    <citation type="submission" date="2024-02" db="EMBL/GenBank/DDBJ databases">
        <title>Complete genome sequence of Pelagibacterium nitratireducens ZH15.</title>
        <authorList>
            <person name="Zhao L.H."/>
        </authorList>
    </citation>
    <scope>NUCLEOTIDE SEQUENCE [LARGE SCALE GENOMIC DNA]</scope>
    <source>
        <strain evidence="2 3">ZH15</strain>
    </source>
</reference>
<protein>
    <submittedName>
        <fullName evidence="2">DUF2937 family protein</fullName>
    </submittedName>
</protein>
<dbReference type="RefSeq" id="WP_338608240.1">
    <property type="nucleotide sequence ID" value="NZ_CP146275.1"/>
</dbReference>
<evidence type="ECO:0000313" key="2">
    <source>
        <dbReference type="EMBL" id="WWT32818.1"/>
    </source>
</evidence>
<name>A0ABZ2I1M4_9HYPH</name>
<proteinExistence type="predicted"/>
<dbReference type="EMBL" id="CP146275">
    <property type="protein sequence ID" value="WWT32818.1"/>
    <property type="molecule type" value="Genomic_DNA"/>
</dbReference>
<keyword evidence="1" id="KW-0472">Membrane</keyword>
<keyword evidence="1" id="KW-1133">Transmembrane helix</keyword>
<gene>
    <name evidence="2" type="ORF">V6617_17715</name>
</gene>
<sequence>MLKRIVCLIGAALGGITLSQAPEYSQQYTQRLAGAVDELTAIIAQFDADAARFGLTRQEGLERYQASADGFLTERGISMETVFNRHERLSTQLADLRQAPAGTQLFEIARYFDTEVGAAALEDFEPAVPLTIAGLAYVIFGLALGFVVFWVLASLLGAPFRRRRSRVRISRAERM</sequence>
<keyword evidence="1" id="KW-0812">Transmembrane</keyword>